<dbReference type="Ensembl" id="ENSOMET00000027049.1">
    <property type="protein sequence ID" value="ENSOMEP00000018141.1"/>
    <property type="gene ID" value="ENSOMEG00000019842.1"/>
</dbReference>
<feature type="compositionally biased region" description="Basic residues" evidence="1">
    <location>
        <begin position="1"/>
        <end position="10"/>
    </location>
</feature>
<feature type="compositionally biased region" description="Basic and acidic residues" evidence="1">
    <location>
        <begin position="11"/>
        <end position="20"/>
    </location>
</feature>
<dbReference type="OMA" id="EQHCQPD"/>
<protein>
    <submittedName>
        <fullName evidence="2">Uncharacterized protein</fullName>
    </submittedName>
</protein>
<name>A0A3B3CKM2_ORYME</name>
<evidence type="ECO:0000256" key="1">
    <source>
        <dbReference type="SAM" id="MobiDB-lite"/>
    </source>
</evidence>
<dbReference type="PaxDb" id="30732-ENSOMEP00000018141"/>
<dbReference type="AlphaFoldDB" id="A0A3B3CKM2"/>
<organism evidence="2 3">
    <name type="scientific">Oryzias melastigma</name>
    <name type="common">Marine medaka</name>
    <dbReference type="NCBI Taxonomy" id="30732"/>
    <lineage>
        <taxon>Eukaryota</taxon>
        <taxon>Metazoa</taxon>
        <taxon>Chordata</taxon>
        <taxon>Craniata</taxon>
        <taxon>Vertebrata</taxon>
        <taxon>Euteleostomi</taxon>
        <taxon>Actinopterygii</taxon>
        <taxon>Neopterygii</taxon>
        <taxon>Teleostei</taxon>
        <taxon>Neoteleostei</taxon>
        <taxon>Acanthomorphata</taxon>
        <taxon>Ovalentaria</taxon>
        <taxon>Atherinomorphae</taxon>
        <taxon>Beloniformes</taxon>
        <taxon>Adrianichthyidae</taxon>
        <taxon>Oryziinae</taxon>
        <taxon>Oryzias</taxon>
    </lineage>
</organism>
<dbReference type="Proteomes" id="UP000261560">
    <property type="component" value="Unplaced"/>
</dbReference>
<keyword evidence="3" id="KW-1185">Reference proteome</keyword>
<reference evidence="2" key="1">
    <citation type="submission" date="2025-08" db="UniProtKB">
        <authorList>
            <consortium name="Ensembl"/>
        </authorList>
    </citation>
    <scope>IDENTIFICATION</scope>
</reference>
<accession>A0A3B3CKM2</accession>
<dbReference type="STRING" id="30732.ENSOMEP00000018141"/>
<evidence type="ECO:0000313" key="3">
    <source>
        <dbReference type="Proteomes" id="UP000261560"/>
    </source>
</evidence>
<reference evidence="2" key="2">
    <citation type="submission" date="2025-09" db="UniProtKB">
        <authorList>
            <consortium name="Ensembl"/>
        </authorList>
    </citation>
    <scope>IDENTIFICATION</scope>
</reference>
<feature type="region of interest" description="Disordered" evidence="1">
    <location>
        <begin position="1"/>
        <end position="26"/>
    </location>
</feature>
<evidence type="ECO:0000313" key="2">
    <source>
        <dbReference type="Ensembl" id="ENSOMEP00000018141.1"/>
    </source>
</evidence>
<proteinExistence type="predicted"/>
<sequence length="106" mass="11386">MAHVNQRGRGHKDDLQHPVADEGDGESAVVADVPAAGLGSVANKVLLLIHPCILCCHPQHQHAEDEQNGEPDFTHHCGMDVDLLQNSSKEVPVPHLYSAIVTDGDE</sequence>
<dbReference type="GeneTree" id="ENSGT01030000235133"/>